<evidence type="ECO:0000256" key="1">
    <source>
        <dbReference type="SAM" id="Phobius"/>
    </source>
</evidence>
<keyword evidence="1" id="KW-0472">Membrane</keyword>
<keyword evidence="1" id="KW-0812">Transmembrane</keyword>
<proteinExistence type="predicted"/>
<gene>
    <name evidence="2" type="ORF">LCGC14_3067470</name>
</gene>
<evidence type="ECO:0000313" key="2">
    <source>
        <dbReference type="EMBL" id="KKK56146.1"/>
    </source>
</evidence>
<name>A0A0F8Z7Q7_9ZZZZ</name>
<reference evidence="2" key="1">
    <citation type="journal article" date="2015" name="Nature">
        <title>Complex archaea that bridge the gap between prokaryotes and eukaryotes.</title>
        <authorList>
            <person name="Spang A."/>
            <person name="Saw J.H."/>
            <person name="Jorgensen S.L."/>
            <person name="Zaremba-Niedzwiedzka K."/>
            <person name="Martijn J."/>
            <person name="Lind A.E."/>
            <person name="van Eijk R."/>
            <person name="Schleper C."/>
            <person name="Guy L."/>
            <person name="Ettema T.J."/>
        </authorList>
    </citation>
    <scope>NUCLEOTIDE SEQUENCE</scope>
</reference>
<feature type="transmembrane region" description="Helical" evidence="1">
    <location>
        <begin position="91"/>
        <end position="113"/>
    </location>
</feature>
<dbReference type="EMBL" id="LAZR01065136">
    <property type="protein sequence ID" value="KKK56146.1"/>
    <property type="molecule type" value="Genomic_DNA"/>
</dbReference>
<accession>A0A0F8Z7Q7</accession>
<protein>
    <submittedName>
        <fullName evidence="2">Uncharacterized protein</fullName>
    </submittedName>
</protein>
<feature type="non-terminal residue" evidence="2">
    <location>
        <position position="134"/>
    </location>
</feature>
<keyword evidence="1" id="KW-1133">Transmembrane helix</keyword>
<organism evidence="2">
    <name type="scientific">marine sediment metagenome</name>
    <dbReference type="NCBI Taxonomy" id="412755"/>
    <lineage>
        <taxon>unclassified sequences</taxon>
        <taxon>metagenomes</taxon>
        <taxon>ecological metagenomes</taxon>
    </lineage>
</organism>
<sequence length="134" mass="16330">MERLIKYIEEDIELLKKELHIFNVYIEGELSFLEEIFHLSLEKIKNILKKKSNSNEKFEILRTRLYEVIEGAEVVRILWADRSYWYLDRNYIYYLLILKIFKSLVLSKTIMVVPLHLSAIRRYLNECLEQWDKA</sequence>
<dbReference type="AlphaFoldDB" id="A0A0F8Z7Q7"/>
<comment type="caution">
    <text evidence="2">The sequence shown here is derived from an EMBL/GenBank/DDBJ whole genome shotgun (WGS) entry which is preliminary data.</text>
</comment>